<comment type="caution">
    <text evidence="1">The sequence shown here is derived from an EMBL/GenBank/DDBJ whole genome shotgun (WGS) entry which is preliminary data.</text>
</comment>
<protein>
    <submittedName>
        <fullName evidence="1">Uncharacterized protein</fullName>
    </submittedName>
</protein>
<dbReference type="Proteomes" id="UP001165960">
    <property type="component" value="Unassembled WGS sequence"/>
</dbReference>
<keyword evidence="2" id="KW-1185">Reference proteome</keyword>
<evidence type="ECO:0000313" key="1">
    <source>
        <dbReference type="EMBL" id="KAJ9080841.1"/>
    </source>
</evidence>
<proteinExistence type="predicted"/>
<accession>A0ACC2U264</accession>
<dbReference type="EMBL" id="QTSX02001518">
    <property type="protein sequence ID" value="KAJ9080841.1"/>
    <property type="molecule type" value="Genomic_DNA"/>
</dbReference>
<feature type="non-terminal residue" evidence="1">
    <location>
        <position position="1"/>
    </location>
</feature>
<gene>
    <name evidence="1" type="ORF">DSO57_1020687</name>
</gene>
<name>A0ACC2U264_9FUNG</name>
<reference evidence="1" key="1">
    <citation type="submission" date="2022-04" db="EMBL/GenBank/DDBJ databases">
        <title>Genome of the entomopathogenic fungus Entomophthora muscae.</title>
        <authorList>
            <person name="Elya C."/>
            <person name="Lovett B.R."/>
            <person name="Lee E."/>
            <person name="Macias A.M."/>
            <person name="Hajek A.E."/>
            <person name="De Bivort B.L."/>
            <person name="Kasson M.T."/>
            <person name="De Fine Licht H.H."/>
            <person name="Stajich J.E."/>
        </authorList>
    </citation>
    <scope>NUCLEOTIDE SEQUENCE</scope>
    <source>
        <strain evidence="1">Berkeley</strain>
    </source>
</reference>
<evidence type="ECO:0000313" key="2">
    <source>
        <dbReference type="Proteomes" id="UP001165960"/>
    </source>
</evidence>
<sequence>RCGFPGAKWRGDRLLEQGLDINPWRVVSIGTVSADLFSHQSMAWAPRWLSGFNGIDSKE</sequence>
<organism evidence="1 2">
    <name type="scientific">Entomophthora muscae</name>
    <dbReference type="NCBI Taxonomy" id="34485"/>
    <lineage>
        <taxon>Eukaryota</taxon>
        <taxon>Fungi</taxon>
        <taxon>Fungi incertae sedis</taxon>
        <taxon>Zoopagomycota</taxon>
        <taxon>Entomophthoromycotina</taxon>
        <taxon>Entomophthoromycetes</taxon>
        <taxon>Entomophthorales</taxon>
        <taxon>Entomophthoraceae</taxon>
        <taxon>Entomophthora</taxon>
    </lineage>
</organism>